<protein>
    <submittedName>
        <fullName evidence="1">Uncharacterized protein</fullName>
    </submittedName>
</protein>
<gene>
    <name evidence="1" type="ORF">CEUTPL_LOCUS5292</name>
</gene>
<dbReference type="EMBL" id="OU892278">
    <property type="protein sequence ID" value="CAG9764658.1"/>
    <property type="molecule type" value="Genomic_DNA"/>
</dbReference>
<accession>A0A9N9MLF0</accession>
<proteinExistence type="predicted"/>
<evidence type="ECO:0000313" key="1">
    <source>
        <dbReference type="EMBL" id="CAG9764658.1"/>
    </source>
</evidence>
<dbReference type="OrthoDB" id="6769808at2759"/>
<dbReference type="Proteomes" id="UP001152799">
    <property type="component" value="Chromosome 2"/>
</dbReference>
<keyword evidence="2" id="KW-1185">Reference proteome</keyword>
<name>A0A9N9MLF0_9CUCU</name>
<reference evidence="1" key="1">
    <citation type="submission" date="2022-01" db="EMBL/GenBank/DDBJ databases">
        <authorList>
            <person name="King R."/>
        </authorList>
    </citation>
    <scope>NUCLEOTIDE SEQUENCE</scope>
</reference>
<dbReference type="AlphaFoldDB" id="A0A9N9MLF0"/>
<sequence length="160" mass="18775">MNKWVIFQWAPVYWSKLDGDETTLTYGSEEYQQIAFEVRRVICNYSKPIGRIVRIQNVFDLAQCLVRGQLLTTASPMVPLFRVRRFIKIHKDHLPAALQWNLDHRRCNNSETVFKELIPSNDFSPGEILLVVQVLTQNPHAAEIRPNTTLEYFIDYVVYF</sequence>
<evidence type="ECO:0000313" key="2">
    <source>
        <dbReference type="Proteomes" id="UP001152799"/>
    </source>
</evidence>
<organism evidence="1 2">
    <name type="scientific">Ceutorhynchus assimilis</name>
    <name type="common">cabbage seed weevil</name>
    <dbReference type="NCBI Taxonomy" id="467358"/>
    <lineage>
        <taxon>Eukaryota</taxon>
        <taxon>Metazoa</taxon>
        <taxon>Ecdysozoa</taxon>
        <taxon>Arthropoda</taxon>
        <taxon>Hexapoda</taxon>
        <taxon>Insecta</taxon>
        <taxon>Pterygota</taxon>
        <taxon>Neoptera</taxon>
        <taxon>Endopterygota</taxon>
        <taxon>Coleoptera</taxon>
        <taxon>Polyphaga</taxon>
        <taxon>Cucujiformia</taxon>
        <taxon>Curculionidae</taxon>
        <taxon>Ceutorhynchinae</taxon>
        <taxon>Ceutorhynchus</taxon>
    </lineage>
</organism>